<evidence type="ECO:0000313" key="2">
    <source>
        <dbReference type="EMBL" id="OAY25223.1"/>
    </source>
</evidence>
<dbReference type="PROSITE" id="PS00636">
    <property type="entry name" value="DNAJ_1"/>
    <property type="match status" value="1"/>
</dbReference>
<feature type="domain" description="J" evidence="1">
    <location>
        <begin position="17"/>
        <end position="86"/>
    </location>
</feature>
<comment type="caution">
    <text evidence="2">The sequence shown here is derived from an EMBL/GenBank/DDBJ whole genome shotgun (WGS) entry which is preliminary data.</text>
</comment>
<gene>
    <name evidence="2" type="ORF">MANES_17G076700v8</name>
</gene>
<dbReference type="Pfam" id="PF00226">
    <property type="entry name" value="DnaJ"/>
    <property type="match status" value="1"/>
</dbReference>
<dbReference type="EMBL" id="CM004403">
    <property type="protein sequence ID" value="OAY25223.1"/>
    <property type="molecule type" value="Genomic_DNA"/>
</dbReference>
<accession>A0A2C9U5X4</accession>
<reference evidence="3" key="1">
    <citation type="journal article" date="2016" name="Nat. Biotechnol.">
        <title>Sequencing wild and cultivated cassava and related species reveals extensive interspecific hybridization and genetic diversity.</title>
        <authorList>
            <person name="Bredeson J.V."/>
            <person name="Lyons J.B."/>
            <person name="Prochnik S.E."/>
            <person name="Wu G.A."/>
            <person name="Ha C.M."/>
            <person name="Edsinger-Gonzales E."/>
            <person name="Grimwood J."/>
            <person name="Schmutz J."/>
            <person name="Rabbi I.Y."/>
            <person name="Egesi C."/>
            <person name="Nauluvula P."/>
            <person name="Lebot V."/>
            <person name="Ndunguru J."/>
            <person name="Mkamilo G."/>
            <person name="Bart R.S."/>
            <person name="Setter T.L."/>
            <person name="Gleadow R.M."/>
            <person name="Kulakow P."/>
            <person name="Ferguson M.E."/>
            <person name="Rounsley S."/>
            <person name="Rokhsar D.S."/>
        </authorList>
    </citation>
    <scope>NUCLEOTIDE SEQUENCE [LARGE SCALE GENOMIC DNA]</scope>
    <source>
        <strain evidence="3">cv. AM560-2</strain>
    </source>
</reference>
<dbReference type="PRINTS" id="PR00625">
    <property type="entry name" value="JDOMAIN"/>
</dbReference>
<dbReference type="InterPro" id="IPR001623">
    <property type="entry name" value="DnaJ_domain"/>
</dbReference>
<dbReference type="SUPFAM" id="SSF46565">
    <property type="entry name" value="Chaperone J-domain"/>
    <property type="match status" value="1"/>
</dbReference>
<dbReference type="Gene3D" id="1.10.287.110">
    <property type="entry name" value="DnaJ domain"/>
    <property type="match status" value="1"/>
</dbReference>
<protein>
    <recommendedName>
        <fullName evidence="1">J domain-containing protein</fullName>
    </recommendedName>
</protein>
<dbReference type="SMART" id="SM00271">
    <property type="entry name" value="DnaJ"/>
    <property type="match status" value="1"/>
</dbReference>
<dbReference type="OrthoDB" id="10250354at2759"/>
<proteinExistence type="predicted"/>
<organism evidence="2 3">
    <name type="scientific">Manihot esculenta</name>
    <name type="common">Cassava</name>
    <name type="synonym">Jatropha manihot</name>
    <dbReference type="NCBI Taxonomy" id="3983"/>
    <lineage>
        <taxon>Eukaryota</taxon>
        <taxon>Viridiplantae</taxon>
        <taxon>Streptophyta</taxon>
        <taxon>Embryophyta</taxon>
        <taxon>Tracheophyta</taxon>
        <taxon>Spermatophyta</taxon>
        <taxon>Magnoliopsida</taxon>
        <taxon>eudicotyledons</taxon>
        <taxon>Gunneridae</taxon>
        <taxon>Pentapetalae</taxon>
        <taxon>rosids</taxon>
        <taxon>fabids</taxon>
        <taxon>Malpighiales</taxon>
        <taxon>Euphorbiaceae</taxon>
        <taxon>Crotonoideae</taxon>
        <taxon>Manihoteae</taxon>
        <taxon>Manihot</taxon>
    </lineage>
</organism>
<name>A0A2C9U5X4_MANES</name>
<keyword evidence="3" id="KW-1185">Reference proteome</keyword>
<dbReference type="AlphaFoldDB" id="A0A2C9U5X4"/>
<evidence type="ECO:0000313" key="3">
    <source>
        <dbReference type="Proteomes" id="UP000091857"/>
    </source>
</evidence>
<dbReference type="CDD" id="cd06257">
    <property type="entry name" value="DnaJ"/>
    <property type="match status" value="1"/>
</dbReference>
<evidence type="ECO:0000259" key="1">
    <source>
        <dbReference type="PROSITE" id="PS50076"/>
    </source>
</evidence>
<dbReference type="Gramene" id="Manes.17G076700.1.v8.1">
    <property type="protein sequence ID" value="Manes.17G076700.1.v8.1.CDS"/>
    <property type="gene ID" value="Manes.17G076700.v8.1"/>
</dbReference>
<dbReference type="STRING" id="3983.A0A2C9U5X4"/>
<dbReference type="PROSITE" id="PS50076">
    <property type="entry name" value="DNAJ_2"/>
    <property type="match status" value="1"/>
</dbReference>
<dbReference type="PANTHER" id="PTHR44743:SF10">
    <property type="entry name" value="J DOMAIN-CONTAINING PROTEIN"/>
    <property type="match status" value="1"/>
</dbReference>
<dbReference type="OMA" id="MFTEMAK"/>
<sequence length="187" mass="21228">MVVMMMGTEHGQKELLSYYSVLGVSADSSIEDIKRAYRRLAMQWHPDRWTRSPSLLSQAKRKFQQIQEAYSVLSDEKKRALYDIGLYDPDEEDDEGFSDFMQEMLSLMAQNKREDKSYSMEELQTMFTEMAQGFESSLSYYTTSSVVDDPAQSKGACGDSKPIMDTSGSHFGVSSCWGMYGTSSYCS</sequence>
<dbReference type="PANTHER" id="PTHR44743">
    <property type="entry name" value="PUTATIVE, EXPRESSED-RELATED"/>
    <property type="match status" value="1"/>
</dbReference>
<dbReference type="Proteomes" id="UP000091857">
    <property type="component" value="Chromosome 17"/>
</dbReference>
<dbReference type="InterPro" id="IPR018253">
    <property type="entry name" value="DnaJ_domain_CS"/>
</dbReference>
<dbReference type="InterPro" id="IPR036869">
    <property type="entry name" value="J_dom_sf"/>
</dbReference>